<feature type="chain" id="PRO_5040171549" description="Chitin-binding type-2 domain-containing protein" evidence="1">
    <location>
        <begin position="18"/>
        <end position="122"/>
    </location>
</feature>
<reference evidence="2" key="1">
    <citation type="submission" date="2022-01" db="EMBL/GenBank/DDBJ databases">
        <authorList>
            <person name="King R."/>
        </authorList>
    </citation>
    <scope>NUCLEOTIDE SEQUENCE</scope>
</reference>
<gene>
    <name evidence="2" type="ORF">CHIRRI_LOCUS14736</name>
</gene>
<reference evidence="2" key="2">
    <citation type="submission" date="2022-10" db="EMBL/GenBank/DDBJ databases">
        <authorList>
            <consortium name="ENA_rothamsted_submissions"/>
            <consortium name="culmorum"/>
            <person name="King R."/>
        </authorList>
    </citation>
    <scope>NUCLEOTIDE SEQUENCE</scope>
</reference>
<feature type="signal peptide" evidence="1">
    <location>
        <begin position="1"/>
        <end position="17"/>
    </location>
</feature>
<dbReference type="Proteomes" id="UP001153620">
    <property type="component" value="Chromosome 4"/>
</dbReference>
<protein>
    <recommendedName>
        <fullName evidence="4">Chitin-binding type-2 domain-containing protein</fullName>
    </recommendedName>
</protein>
<proteinExistence type="predicted"/>
<evidence type="ECO:0000313" key="2">
    <source>
        <dbReference type="EMBL" id="CAG9811929.1"/>
    </source>
</evidence>
<keyword evidence="3" id="KW-1185">Reference proteome</keyword>
<evidence type="ECO:0000256" key="1">
    <source>
        <dbReference type="SAM" id="SignalP"/>
    </source>
</evidence>
<organism evidence="2 3">
    <name type="scientific">Chironomus riparius</name>
    <dbReference type="NCBI Taxonomy" id="315576"/>
    <lineage>
        <taxon>Eukaryota</taxon>
        <taxon>Metazoa</taxon>
        <taxon>Ecdysozoa</taxon>
        <taxon>Arthropoda</taxon>
        <taxon>Hexapoda</taxon>
        <taxon>Insecta</taxon>
        <taxon>Pterygota</taxon>
        <taxon>Neoptera</taxon>
        <taxon>Endopterygota</taxon>
        <taxon>Diptera</taxon>
        <taxon>Nematocera</taxon>
        <taxon>Chironomoidea</taxon>
        <taxon>Chironomidae</taxon>
        <taxon>Chironominae</taxon>
        <taxon>Chironomus</taxon>
    </lineage>
</organism>
<dbReference type="GO" id="GO:0008061">
    <property type="term" value="F:chitin binding"/>
    <property type="evidence" value="ECO:0007669"/>
    <property type="project" value="InterPro"/>
</dbReference>
<dbReference type="EMBL" id="OU895880">
    <property type="protein sequence ID" value="CAG9811929.1"/>
    <property type="molecule type" value="Genomic_DNA"/>
</dbReference>
<dbReference type="SUPFAM" id="SSF57625">
    <property type="entry name" value="Invertebrate chitin-binding proteins"/>
    <property type="match status" value="1"/>
</dbReference>
<sequence length="122" mass="14204">MKIQIALLLLFVSLISANPLVNLRDNVKANARLPAMHDPYWPTYCPVPDCEKAQRAINYPAPYARWNYYQCTFDGARWIPQIIPCPCDLVFSYKDQQCVYPWSIQLWCDYEEVADILPVNCD</sequence>
<name>A0A9N9S5Y0_9DIPT</name>
<keyword evidence="1" id="KW-0732">Signal</keyword>
<evidence type="ECO:0000313" key="3">
    <source>
        <dbReference type="Proteomes" id="UP001153620"/>
    </source>
</evidence>
<dbReference type="AlphaFoldDB" id="A0A9N9S5Y0"/>
<evidence type="ECO:0008006" key="4">
    <source>
        <dbReference type="Google" id="ProtNLM"/>
    </source>
</evidence>
<accession>A0A9N9S5Y0</accession>
<dbReference type="InterPro" id="IPR036508">
    <property type="entry name" value="Chitin-bd_dom_sf"/>
</dbReference>
<dbReference type="OrthoDB" id="10399270at2759"/>